<feature type="chain" id="PRO_5012240903" evidence="2">
    <location>
        <begin position="23"/>
        <end position="325"/>
    </location>
</feature>
<gene>
    <name evidence="3" type="ORF">TJEJU_2348</name>
</gene>
<evidence type="ECO:0000313" key="4">
    <source>
        <dbReference type="Proteomes" id="UP000215214"/>
    </source>
</evidence>
<keyword evidence="4" id="KW-1185">Reference proteome</keyword>
<proteinExistence type="predicted"/>
<evidence type="ECO:0000313" key="3">
    <source>
        <dbReference type="EMBL" id="SNR16033.1"/>
    </source>
</evidence>
<name>A0A238UA01_9FLAO</name>
<evidence type="ECO:0000256" key="2">
    <source>
        <dbReference type="SAM" id="SignalP"/>
    </source>
</evidence>
<dbReference type="KEGG" id="tje:TJEJU_2348"/>
<dbReference type="RefSeq" id="WP_157730193.1">
    <property type="nucleotide sequence ID" value="NZ_LT899436.1"/>
</dbReference>
<sequence>MKKTTLTLFFALFIALTSLAQAKYHRIKILGTTAKSVCDYYSGNSTISSTRKINFYGLSSKLNVGSLYYTNSKYYIVTQATDVYEQDADDDWTVSIQPTPITNYQCKKYIRVARLGSTYTEANRNFCTNRVLENVKANYYWTGTLSTGNVYIIDNEYYKVISISNTSNQDADENWSGTHHSSAINFACKRFHKLGRISSPCSNYISRTYKLNLENLPSKLTVGKSYRINGTYYKVISSSDFQDQDADDDLYVSNLVGPYSCRVSTNDLTTNEITHTPIQIVVFDMLGKKVKAYEATSMDKVDTRGLGKGVYILKSKAGTKKILIK</sequence>
<dbReference type="Proteomes" id="UP000215214">
    <property type="component" value="Chromosome TJEJU"/>
</dbReference>
<dbReference type="NCBIfam" id="TIGR04183">
    <property type="entry name" value="Por_Secre_tail"/>
    <property type="match status" value="1"/>
</dbReference>
<feature type="signal peptide" evidence="2">
    <location>
        <begin position="1"/>
        <end position="22"/>
    </location>
</feature>
<evidence type="ECO:0000256" key="1">
    <source>
        <dbReference type="ARBA" id="ARBA00022729"/>
    </source>
</evidence>
<organism evidence="3 4">
    <name type="scientific">Tenacibaculum jejuense</name>
    <dbReference type="NCBI Taxonomy" id="584609"/>
    <lineage>
        <taxon>Bacteria</taxon>
        <taxon>Pseudomonadati</taxon>
        <taxon>Bacteroidota</taxon>
        <taxon>Flavobacteriia</taxon>
        <taxon>Flavobacteriales</taxon>
        <taxon>Flavobacteriaceae</taxon>
        <taxon>Tenacibaculum</taxon>
    </lineage>
</organism>
<accession>A0A238UA01</accession>
<dbReference type="AlphaFoldDB" id="A0A238UA01"/>
<keyword evidence="1 2" id="KW-0732">Signal</keyword>
<protein>
    <submittedName>
        <fullName evidence="3">Uncharacterized protein</fullName>
    </submittedName>
</protein>
<dbReference type="InterPro" id="IPR026444">
    <property type="entry name" value="Secre_tail"/>
</dbReference>
<dbReference type="EMBL" id="LT899436">
    <property type="protein sequence ID" value="SNR16033.1"/>
    <property type="molecule type" value="Genomic_DNA"/>
</dbReference>
<reference evidence="3 4" key="1">
    <citation type="submission" date="2017-07" db="EMBL/GenBank/DDBJ databases">
        <authorList>
            <person name="Sun Z.S."/>
            <person name="Albrecht U."/>
            <person name="Echele G."/>
            <person name="Lee C.C."/>
        </authorList>
    </citation>
    <scope>NUCLEOTIDE SEQUENCE [LARGE SCALE GENOMIC DNA]</scope>
    <source>
        <strain evidence="4">type strain: KCTC 22618</strain>
    </source>
</reference>